<evidence type="ECO:0000313" key="2">
    <source>
        <dbReference type="Proteomes" id="UP000630149"/>
    </source>
</evidence>
<dbReference type="AlphaFoldDB" id="A0A917JYR1"/>
<dbReference type="InterPro" id="IPR012902">
    <property type="entry name" value="N_methyl_site"/>
</dbReference>
<reference evidence="1" key="1">
    <citation type="journal article" date="2014" name="Int. J. Syst. Evol. Microbiol.">
        <title>Complete genome sequence of Corynebacterium casei LMG S-19264T (=DSM 44701T), isolated from a smear-ripened cheese.</title>
        <authorList>
            <consortium name="US DOE Joint Genome Institute (JGI-PGF)"/>
            <person name="Walter F."/>
            <person name="Albersmeier A."/>
            <person name="Kalinowski J."/>
            <person name="Ruckert C."/>
        </authorList>
    </citation>
    <scope>NUCLEOTIDE SEQUENCE</scope>
    <source>
        <strain evidence="1">JCM 13919</strain>
    </source>
</reference>
<gene>
    <name evidence="1" type="ORF">GCM10007966_22210</name>
</gene>
<protein>
    <recommendedName>
        <fullName evidence="3">Prepilin-type N-terminal cleavage/methylation domain-containing protein</fullName>
    </recommendedName>
</protein>
<dbReference type="EMBL" id="BMOB01000015">
    <property type="protein sequence ID" value="GGI93201.1"/>
    <property type="molecule type" value="Genomic_DNA"/>
</dbReference>
<keyword evidence="2" id="KW-1185">Reference proteome</keyword>
<dbReference type="NCBIfam" id="TIGR02532">
    <property type="entry name" value="IV_pilin_GFxxxE"/>
    <property type="match status" value="1"/>
</dbReference>
<evidence type="ECO:0000313" key="1">
    <source>
        <dbReference type="EMBL" id="GGI93201.1"/>
    </source>
</evidence>
<accession>A0A917JYR1</accession>
<dbReference type="Gene3D" id="3.30.700.10">
    <property type="entry name" value="Glycoprotein, Type 4 Pilin"/>
    <property type="match status" value="1"/>
</dbReference>
<evidence type="ECO:0008006" key="3">
    <source>
        <dbReference type="Google" id="ProtNLM"/>
    </source>
</evidence>
<dbReference type="Pfam" id="PF07963">
    <property type="entry name" value="N_methyl"/>
    <property type="match status" value="1"/>
</dbReference>
<comment type="caution">
    <text evidence="1">The sequence shown here is derived from an EMBL/GenBank/DDBJ whole genome shotgun (WGS) entry which is preliminary data.</text>
</comment>
<reference evidence="1" key="2">
    <citation type="submission" date="2020-09" db="EMBL/GenBank/DDBJ databases">
        <authorList>
            <person name="Sun Q."/>
            <person name="Ohkuma M."/>
        </authorList>
    </citation>
    <scope>NUCLEOTIDE SEQUENCE</scope>
    <source>
        <strain evidence="1">JCM 13919</strain>
    </source>
</reference>
<organism evidence="1 2">
    <name type="scientific">Legionella impletisoli</name>
    <dbReference type="NCBI Taxonomy" id="343510"/>
    <lineage>
        <taxon>Bacteria</taxon>
        <taxon>Pseudomonadati</taxon>
        <taxon>Pseudomonadota</taxon>
        <taxon>Gammaproteobacteria</taxon>
        <taxon>Legionellales</taxon>
        <taxon>Legionellaceae</taxon>
        <taxon>Legionella</taxon>
    </lineage>
</organism>
<dbReference type="InterPro" id="IPR045584">
    <property type="entry name" value="Pilin-like"/>
</dbReference>
<dbReference type="Proteomes" id="UP000630149">
    <property type="component" value="Unassembled WGS sequence"/>
</dbReference>
<name>A0A917JYR1_9GAMM</name>
<dbReference type="SUPFAM" id="SSF54523">
    <property type="entry name" value="Pili subunits"/>
    <property type="match status" value="1"/>
</dbReference>
<proteinExistence type="predicted"/>
<sequence length="127" mass="12815">MNSKGFTLMELVVVVVILGVLAAVAIPNFVDLKSESNEAGAKAVAASLSSASVLNFAACIHSKPQCWTTTGLTCTQIANNLLQAGGGLDSSLFTTGTTVLTYTNGKGTCTITPVHGGAAATAIIIQT</sequence>